<evidence type="ECO:0000313" key="1">
    <source>
        <dbReference type="EMBL" id="MPN16580.1"/>
    </source>
</evidence>
<reference evidence="1" key="1">
    <citation type="submission" date="2019-08" db="EMBL/GenBank/DDBJ databases">
        <authorList>
            <person name="Kucharzyk K."/>
            <person name="Murdoch R.W."/>
            <person name="Higgins S."/>
            <person name="Loffler F."/>
        </authorList>
    </citation>
    <scope>NUCLEOTIDE SEQUENCE</scope>
</reference>
<organism evidence="1">
    <name type="scientific">bioreactor metagenome</name>
    <dbReference type="NCBI Taxonomy" id="1076179"/>
    <lineage>
        <taxon>unclassified sequences</taxon>
        <taxon>metagenomes</taxon>
        <taxon>ecological metagenomes</taxon>
    </lineage>
</organism>
<dbReference type="AlphaFoldDB" id="A0A645FRR1"/>
<dbReference type="EMBL" id="VSSQ01063555">
    <property type="protein sequence ID" value="MPN16580.1"/>
    <property type="molecule type" value="Genomic_DNA"/>
</dbReference>
<protein>
    <submittedName>
        <fullName evidence="1">Uncharacterized protein</fullName>
    </submittedName>
</protein>
<proteinExistence type="predicted"/>
<name>A0A645FRR1_9ZZZZ</name>
<comment type="caution">
    <text evidence="1">The sequence shown here is derived from an EMBL/GenBank/DDBJ whole genome shotgun (WGS) entry which is preliminary data.</text>
</comment>
<sequence>MVVDVISRKRSSAGTYASAAFTGALSGGTSSFAIGARIVGGAAIRQGVDNIIQRKKWSWKGFRKAC</sequence>
<accession>A0A645FRR1</accession>
<gene>
    <name evidence="1" type="ORF">SDC9_163925</name>
</gene>